<dbReference type="EMBL" id="JBHSRI010000006">
    <property type="protein sequence ID" value="MFC6038995.1"/>
    <property type="molecule type" value="Genomic_DNA"/>
</dbReference>
<dbReference type="SUPFAM" id="SSF109854">
    <property type="entry name" value="DinB/YfiT-like putative metalloenzymes"/>
    <property type="match status" value="1"/>
</dbReference>
<comment type="similarity">
    <text evidence="1">Belongs to the DinB family.</text>
</comment>
<dbReference type="RefSeq" id="WP_377733095.1">
    <property type="nucleotide sequence ID" value="NZ_JBHSRI010000006.1"/>
</dbReference>
<accession>A0ABW1L4U4</accession>
<keyword evidence="2" id="KW-0479">Metal-binding</keyword>
<evidence type="ECO:0000313" key="3">
    <source>
        <dbReference type="EMBL" id="MFC6038995.1"/>
    </source>
</evidence>
<keyword evidence="4" id="KW-1185">Reference proteome</keyword>
<dbReference type="Gene3D" id="1.20.120.450">
    <property type="entry name" value="dinb family like domain"/>
    <property type="match status" value="1"/>
</dbReference>
<gene>
    <name evidence="3" type="ORF">ACFPYN_05945</name>
</gene>
<name>A0ABW1L4U4_9BACL</name>
<proteinExistence type="inferred from homology"/>
<dbReference type="Pfam" id="PF05163">
    <property type="entry name" value="DinB"/>
    <property type="match status" value="1"/>
</dbReference>
<evidence type="ECO:0000313" key="4">
    <source>
        <dbReference type="Proteomes" id="UP001596170"/>
    </source>
</evidence>
<comment type="caution">
    <text evidence="3">The sequence shown here is derived from an EMBL/GenBank/DDBJ whole genome shotgun (WGS) entry which is preliminary data.</text>
</comment>
<dbReference type="InterPro" id="IPR007837">
    <property type="entry name" value="DinB"/>
</dbReference>
<evidence type="ECO:0000256" key="2">
    <source>
        <dbReference type="ARBA" id="ARBA00022723"/>
    </source>
</evidence>
<protein>
    <submittedName>
        <fullName evidence="3">DinB family protein</fullName>
    </submittedName>
</protein>
<organism evidence="3 4">
    <name type="scientific">Paenisporosarcina macmurdoensis</name>
    <dbReference type="NCBI Taxonomy" id="212659"/>
    <lineage>
        <taxon>Bacteria</taxon>
        <taxon>Bacillati</taxon>
        <taxon>Bacillota</taxon>
        <taxon>Bacilli</taxon>
        <taxon>Bacillales</taxon>
        <taxon>Caryophanaceae</taxon>
        <taxon>Paenisporosarcina</taxon>
    </lineage>
</organism>
<sequence>MYHTMDEFLAEWTYESDSTQKIVDLLNDDSLSTRVSEGERSLGFLAWHIVLSVHEMMSRVGLEFNAPQHDAALPATASQIAQGYRQANQAFKEAIRAQWTDAELSLEHDMYGEMWSNATTLNVLVKHQIHHRGQLTILMRQAGLSMIGVYGPSREEWASYGGEVPE</sequence>
<evidence type="ECO:0000256" key="1">
    <source>
        <dbReference type="ARBA" id="ARBA00008635"/>
    </source>
</evidence>
<dbReference type="InterPro" id="IPR034660">
    <property type="entry name" value="DinB/YfiT-like"/>
</dbReference>
<dbReference type="Proteomes" id="UP001596170">
    <property type="component" value="Unassembled WGS sequence"/>
</dbReference>
<reference evidence="4" key="1">
    <citation type="journal article" date="2019" name="Int. J. Syst. Evol. Microbiol.">
        <title>The Global Catalogue of Microorganisms (GCM) 10K type strain sequencing project: providing services to taxonomists for standard genome sequencing and annotation.</title>
        <authorList>
            <consortium name="The Broad Institute Genomics Platform"/>
            <consortium name="The Broad Institute Genome Sequencing Center for Infectious Disease"/>
            <person name="Wu L."/>
            <person name="Ma J."/>
        </authorList>
    </citation>
    <scope>NUCLEOTIDE SEQUENCE [LARGE SCALE GENOMIC DNA]</scope>
    <source>
        <strain evidence="4">CCUG 54527</strain>
    </source>
</reference>